<dbReference type="Gene3D" id="2.30.250.10">
    <property type="entry name" value="Aminopeptidase i, Domain 2"/>
    <property type="match status" value="1"/>
</dbReference>
<dbReference type="GO" id="GO:0004177">
    <property type="term" value="F:aminopeptidase activity"/>
    <property type="evidence" value="ECO:0007669"/>
    <property type="project" value="UniProtKB-KW"/>
</dbReference>
<proteinExistence type="inferred from homology"/>
<dbReference type="GO" id="GO:0005737">
    <property type="term" value="C:cytoplasm"/>
    <property type="evidence" value="ECO:0007669"/>
    <property type="project" value="UniProtKB-ARBA"/>
</dbReference>
<evidence type="ECO:0000256" key="5">
    <source>
        <dbReference type="ARBA" id="ARBA00022723"/>
    </source>
</evidence>
<dbReference type="SUPFAM" id="SSF101821">
    <property type="entry name" value="Aminopeptidase/glucanase lid domain"/>
    <property type="match status" value="1"/>
</dbReference>
<dbReference type="Pfam" id="PF02127">
    <property type="entry name" value="Peptidase_M18"/>
    <property type="match status" value="1"/>
</dbReference>
<dbReference type="STRING" id="644282.Deba_1925"/>
<dbReference type="HOGENOM" id="CLU_590123_0_0_7"/>
<reference evidence="11 12" key="1">
    <citation type="journal article" date="2010" name="Stand. Genomic Sci.">
        <title>Complete genome sequence of Desulfarculus baarsii type strain (2st14).</title>
        <authorList>
            <person name="Sun H."/>
            <person name="Spring S."/>
            <person name="Lapidus A."/>
            <person name="Davenport K."/>
            <person name="Del Rio T.G."/>
            <person name="Tice H."/>
            <person name="Nolan M."/>
            <person name="Copeland A."/>
            <person name="Cheng J.F."/>
            <person name="Lucas S."/>
            <person name="Tapia R."/>
            <person name="Goodwin L."/>
            <person name="Pitluck S."/>
            <person name="Ivanova N."/>
            <person name="Pagani I."/>
            <person name="Mavromatis K."/>
            <person name="Ovchinnikova G."/>
            <person name="Pati A."/>
            <person name="Chen A."/>
            <person name="Palaniappan K."/>
            <person name="Hauser L."/>
            <person name="Chang Y.J."/>
            <person name="Jeffries C.D."/>
            <person name="Detter J.C."/>
            <person name="Han C."/>
            <person name="Rohde M."/>
            <person name="Brambilla E."/>
            <person name="Goker M."/>
            <person name="Woyke T."/>
            <person name="Bristow J."/>
            <person name="Eisen J.A."/>
            <person name="Markowitz V."/>
            <person name="Hugenholtz P."/>
            <person name="Kyrpides N.C."/>
            <person name="Klenk H.P."/>
            <person name="Land M."/>
        </authorList>
    </citation>
    <scope>NUCLEOTIDE SEQUENCE [LARGE SCALE GENOMIC DNA]</scope>
    <source>
        <strain evidence="12">ATCC 33931 / DSM 2075 / LMG 7858 / VKM B-1802 / 2st14</strain>
    </source>
</reference>
<dbReference type="PANTHER" id="PTHR28570:SF2">
    <property type="entry name" value="M18 FAMILY AMINOPEPTIDASE 1-RELATED"/>
    <property type="match status" value="1"/>
</dbReference>
<evidence type="ECO:0000256" key="6">
    <source>
        <dbReference type="ARBA" id="ARBA00022801"/>
    </source>
</evidence>
<evidence type="ECO:0000256" key="8">
    <source>
        <dbReference type="ARBA" id="ARBA00023049"/>
    </source>
</evidence>
<accession>E1QL25</accession>
<protein>
    <recommendedName>
        <fullName evidence="10">M18 family aminopeptidase</fullName>
        <ecNumber evidence="10">3.4.11.-</ecNumber>
    </recommendedName>
</protein>
<dbReference type="GO" id="GO:0008237">
    <property type="term" value="F:metallopeptidase activity"/>
    <property type="evidence" value="ECO:0007669"/>
    <property type="project" value="UniProtKB-KW"/>
</dbReference>
<dbReference type="PANTHER" id="PTHR28570">
    <property type="entry name" value="ASPARTYL AMINOPEPTIDASE"/>
    <property type="match status" value="1"/>
</dbReference>
<dbReference type="EC" id="3.4.11.-" evidence="10"/>
<dbReference type="OrthoDB" id="5288740at2"/>
<name>E1QL25_DESB2</name>
<dbReference type="InterPro" id="IPR001948">
    <property type="entry name" value="Peptidase_M18"/>
</dbReference>
<evidence type="ECO:0000256" key="10">
    <source>
        <dbReference type="RuleBase" id="RU004387"/>
    </source>
</evidence>
<keyword evidence="3 9" id="KW-0031">Aminopeptidase</keyword>
<evidence type="ECO:0000256" key="9">
    <source>
        <dbReference type="RuleBase" id="RU004386"/>
    </source>
</evidence>
<gene>
    <name evidence="11" type="ordered locus">Deba_1925</name>
</gene>
<keyword evidence="4 9" id="KW-0645">Protease</keyword>
<evidence type="ECO:0000256" key="4">
    <source>
        <dbReference type="ARBA" id="ARBA00022670"/>
    </source>
</evidence>
<keyword evidence="8 9" id="KW-0482">Metalloprotease</keyword>
<keyword evidence="6 9" id="KW-0378">Hydrolase</keyword>
<organism evidence="11 12">
    <name type="scientific">Desulfarculus baarsii (strain ATCC 33931 / DSM 2075 / LMG 7858 / VKM B-1802 / 2st14)</name>
    <dbReference type="NCBI Taxonomy" id="644282"/>
    <lineage>
        <taxon>Bacteria</taxon>
        <taxon>Pseudomonadati</taxon>
        <taxon>Thermodesulfobacteriota</taxon>
        <taxon>Desulfarculia</taxon>
        <taxon>Desulfarculales</taxon>
        <taxon>Desulfarculaceae</taxon>
        <taxon>Desulfarculus</taxon>
    </lineage>
</organism>
<dbReference type="KEGG" id="dbr:Deba_1925"/>
<dbReference type="RefSeq" id="WP_013258731.1">
    <property type="nucleotide sequence ID" value="NC_014365.1"/>
</dbReference>
<comment type="similarity">
    <text evidence="2 9">Belongs to the peptidase M18 family.</text>
</comment>
<evidence type="ECO:0000256" key="1">
    <source>
        <dbReference type="ARBA" id="ARBA00001947"/>
    </source>
</evidence>
<dbReference type="NCBIfam" id="NF002600">
    <property type="entry name" value="PRK02256.1"/>
    <property type="match status" value="1"/>
</dbReference>
<keyword evidence="5 9" id="KW-0479">Metal-binding</keyword>
<evidence type="ECO:0000256" key="3">
    <source>
        <dbReference type="ARBA" id="ARBA00022438"/>
    </source>
</evidence>
<evidence type="ECO:0000313" key="12">
    <source>
        <dbReference type="Proteomes" id="UP000009047"/>
    </source>
</evidence>
<comment type="cofactor">
    <cofactor evidence="1 10">
        <name>Zn(2+)</name>
        <dbReference type="ChEBI" id="CHEBI:29105"/>
    </cofactor>
</comment>
<dbReference type="GO" id="GO:0008270">
    <property type="term" value="F:zinc ion binding"/>
    <property type="evidence" value="ECO:0007669"/>
    <property type="project" value="InterPro"/>
</dbReference>
<dbReference type="PRINTS" id="PR00932">
    <property type="entry name" value="AMINO1PTASE"/>
</dbReference>
<dbReference type="Proteomes" id="UP000009047">
    <property type="component" value="Chromosome"/>
</dbReference>
<keyword evidence="7 9" id="KW-0862">Zinc</keyword>
<dbReference type="GO" id="GO:0006508">
    <property type="term" value="P:proteolysis"/>
    <property type="evidence" value="ECO:0007669"/>
    <property type="project" value="UniProtKB-KW"/>
</dbReference>
<dbReference type="EMBL" id="CP002085">
    <property type="protein sequence ID" value="ADK85290.1"/>
    <property type="molecule type" value="Genomic_DNA"/>
</dbReference>
<dbReference type="eggNOG" id="COG1362">
    <property type="taxonomic scope" value="Bacteria"/>
</dbReference>
<dbReference type="Gene3D" id="3.40.630.10">
    <property type="entry name" value="Zn peptidases"/>
    <property type="match status" value="1"/>
</dbReference>
<dbReference type="InterPro" id="IPR023358">
    <property type="entry name" value="Peptidase_M18_dom2"/>
</dbReference>
<evidence type="ECO:0000313" key="11">
    <source>
        <dbReference type="EMBL" id="ADK85290.1"/>
    </source>
</evidence>
<evidence type="ECO:0000256" key="7">
    <source>
        <dbReference type="ARBA" id="ARBA00022833"/>
    </source>
</evidence>
<dbReference type="SUPFAM" id="SSF53187">
    <property type="entry name" value="Zn-dependent exopeptidases"/>
    <property type="match status" value="1"/>
</dbReference>
<sequence length="477" mass="51760">MAKLSKKKLDELNEKLLYQPKNIWETSSDAQRKEIMALAERYKRFLSVAKTERLAVTEIKRQALEADFAPLGAKAKGKRWFLEFRGKMAALVVLGKEPATAGLRIIGAHLDAPRLDLKMNPLYEDQGLAFLKTHYYGGVKKYQWLARPMALLGVVCAKDGRVVPLALGEDPDGPVFTVLDVLPHLSRRSQGEKKVNEAFEAERMNLLIAGLPLDSDEKGEKVKMAVLQRLYDEYGLTEHDLISAELEIVPAGPARDVGLDRAFVGGYGQDDRAAAFAAMAAILDLQNPLHTAVALFVDKEEVGSEGATGARSRVFELMVSSILEAAGQPADYLAVRRVLAASQAISADAAAALDPDYPELHEKRNAALLGHGVALSKYTGSGGKYSTSDADAEYVAWIRSVWDGAGAPWQVAAMGKIDEGGGGTIAKFLAEHGMEVIDAGPPLLSMHSPFEIGHKADIHAARQAFLAFYQAAARRLD</sequence>
<keyword evidence="12" id="KW-1185">Reference proteome</keyword>
<evidence type="ECO:0000256" key="2">
    <source>
        <dbReference type="ARBA" id="ARBA00008290"/>
    </source>
</evidence>
<dbReference type="AlphaFoldDB" id="E1QL25"/>